<dbReference type="AlphaFoldDB" id="A0A2M7K1F4"/>
<evidence type="ECO:0000313" key="2">
    <source>
        <dbReference type="EMBL" id="PIX30107.1"/>
    </source>
</evidence>
<feature type="transmembrane region" description="Helical" evidence="1">
    <location>
        <begin position="23"/>
        <end position="41"/>
    </location>
</feature>
<organism evidence="2 3">
    <name type="scientific">Candidatus Berkelbacteria bacterium CG_4_8_14_3_um_filter_42_13</name>
    <dbReference type="NCBI Taxonomy" id="1974505"/>
    <lineage>
        <taxon>Bacteria</taxon>
        <taxon>Candidatus Berkelbacteria</taxon>
    </lineage>
</organism>
<keyword evidence="1" id="KW-1133">Transmembrane helix</keyword>
<reference evidence="3" key="1">
    <citation type="submission" date="2017-09" db="EMBL/GenBank/DDBJ databases">
        <title>Depth-based differentiation of microbial function through sediment-hosted aquifers and enrichment of novel symbionts in the deep terrestrial subsurface.</title>
        <authorList>
            <person name="Probst A.J."/>
            <person name="Ladd B."/>
            <person name="Jarett J.K."/>
            <person name="Geller-Mcgrath D.E."/>
            <person name="Sieber C.M.K."/>
            <person name="Emerson J.B."/>
            <person name="Anantharaman K."/>
            <person name="Thomas B.C."/>
            <person name="Malmstrom R."/>
            <person name="Stieglmeier M."/>
            <person name="Klingl A."/>
            <person name="Woyke T."/>
            <person name="Ryan C.M."/>
            <person name="Banfield J.F."/>
        </authorList>
    </citation>
    <scope>NUCLEOTIDE SEQUENCE [LARGE SCALE GENOMIC DNA]</scope>
</reference>
<evidence type="ECO:0008006" key="4">
    <source>
        <dbReference type="Google" id="ProtNLM"/>
    </source>
</evidence>
<comment type="caution">
    <text evidence="2">The sequence shown here is derived from an EMBL/GenBank/DDBJ whole genome shotgun (WGS) entry which is preliminary data.</text>
</comment>
<sequence length="76" mass="8067">MVADALAPAVGVTATLFFTVSESTLGVILAIFCGFFFYIGASDLIPESHHAHPTIWTTIMTISGILVLYIAIHLAS</sequence>
<dbReference type="EMBL" id="PFIK01000033">
    <property type="protein sequence ID" value="PIX30107.1"/>
    <property type="molecule type" value="Genomic_DNA"/>
</dbReference>
<accession>A0A2M7K1F4</accession>
<keyword evidence="1" id="KW-0812">Transmembrane</keyword>
<dbReference type="Proteomes" id="UP000229924">
    <property type="component" value="Unassembled WGS sequence"/>
</dbReference>
<feature type="transmembrane region" description="Helical" evidence="1">
    <location>
        <begin position="53"/>
        <end position="72"/>
    </location>
</feature>
<keyword evidence="1" id="KW-0472">Membrane</keyword>
<proteinExistence type="predicted"/>
<evidence type="ECO:0000313" key="3">
    <source>
        <dbReference type="Proteomes" id="UP000229924"/>
    </source>
</evidence>
<name>A0A2M7K1F4_9BACT</name>
<gene>
    <name evidence="2" type="ORF">COZ63_01525</name>
</gene>
<evidence type="ECO:0000256" key="1">
    <source>
        <dbReference type="SAM" id="Phobius"/>
    </source>
</evidence>
<protein>
    <recommendedName>
        <fullName evidence="4">ZIP family metal transporter</fullName>
    </recommendedName>
</protein>